<comment type="caution">
    <text evidence="2">The sequence shown here is derived from an EMBL/GenBank/DDBJ whole genome shotgun (WGS) entry which is preliminary data.</text>
</comment>
<reference evidence="2" key="1">
    <citation type="submission" date="2019-04" db="EMBL/GenBank/DDBJ databases">
        <authorList>
            <person name="Alioto T."/>
            <person name="Alioto T."/>
        </authorList>
    </citation>
    <scope>NUCLEOTIDE SEQUENCE [LARGE SCALE GENOMIC DNA]</scope>
</reference>
<evidence type="ECO:0000256" key="1">
    <source>
        <dbReference type="SAM" id="MobiDB-lite"/>
    </source>
</evidence>
<dbReference type="AlphaFoldDB" id="A0A5E4ADM7"/>
<proteinExistence type="predicted"/>
<feature type="region of interest" description="Disordered" evidence="1">
    <location>
        <begin position="16"/>
        <end position="53"/>
    </location>
</feature>
<protein>
    <submittedName>
        <fullName evidence="2">Uncharacterized protein</fullName>
    </submittedName>
</protein>
<evidence type="ECO:0000313" key="3">
    <source>
        <dbReference type="Proteomes" id="UP000335636"/>
    </source>
</evidence>
<dbReference type="Proteomes" id="UP000335636">
    <property type="component" value="Unassembled WGS sequence"/>
</dbReference>
<gene>
    <name evidence="2" type="ORF">MONAX_5E032482</name>
</gene>
<dbReference type="EMBL" id="CABDUW010000048">
    <property type="protein sequence ID" value="VTJ55225.1"/>
    <property type="molecule type" value="Genomic_DNA"/>
</dbReference>
<accession>A0A5E4ADM7</accession>
<sequence>MLASAVHSVYTSPVCTFPTTTMEDTDSDALNKDVHEGVASSTSPQPYAQEWKR</sequence>
<name>A0A5E4ADM7_MARMO</name>
<keyword evidence="3" id="KW-1185">Reference proteome</keyword>
<organism evidence="2 3">
    <name type="scientific">Marmota monax</name>
    <name type="common">Woodchuck</name>
    <dbReference type="NCBI Taxonomy" id="9995"/>
    <lineage>
        <taxon>Eukaryota</taxon>
        <taxon>Metazoa</taxon>
        <taxon>Chordata</taxon>
        <taxon>Craniata</taxon>
        <taxon>Vertebrata</taxon>
        <taxon>Euteleostomi</taxon>
        <taxon>Mammalia</taxon>
        <taxon>Eutheria</taxon>
        <taxon>Euarchontoglires</taxon>
        <taxon>Glires</taxon>
        <taxon>Rodentia</taxon>
        <taxon>Sciuromorpha</taxon>
        <taxon>Sciuridae</taxon>
        <taxon>Xerinae</taxon>
        <taxon>Marmotini</taxon>
        <taxon>Marmota</taxon>
    </lineage>
</organism>
<evidence type="ECO:0000313" key="2">
    <source>
        <dbReference type="EMBL" id="VTJ55225.1"/>
    </source>
</evidence>